<dbReference type="Pfam" id="PF03480">
    <property type="entry name" value="DctP"/>
    <property type="match status" value="1"/>
</dbReference>
<evidence type="ECO:0000256" key="1">
    <source>
        <dbReference type="ARBA" id="ARBA00022729"/>
    </source>
</evidence>
<evidence type="ECO:0000313" key="2">
    <source>
        <dbReference type="EMBL" id="SUZ47822.1"/>
    </source>
</evidence>
<dbReference type="EMBL" id="UINC01000036">
    <property type="protein sequence ID" value="SUZ47822.1"/>
    <property type="molecule type" value="Genomic_DNA"/>
</dbReference>
<dbReference type="Gene3D" id="3.40.190.10">
    <property type="entry name" value="Periplasmic binding protein-like II"/>
    <property type="match status" value="1"/>
</dbReference>
<keyword evidence="1" id="KW-0732">Signal</keyword>
<gene>
    <name evidence="2" type="ORF">METZ01_LOCUS676</name>
</gene>
<dbReference type="AlphaFoldDB" id="A0A381MZQ6"/>
<dbReference type="Gene3D" id="3.40.190.170">
    <property type="entry name" value="Bacterial extracellular solute-binding protein, family 7"/>
    <property type="match status" value="1"/>
</dbReference>
<reference evidence="2" key="1">
    <citation type="submission" date="2018-05" db="EMBL/GenBank/DDBJ databases">
        <authorList>
            <person name="Lanie J.A."/>
            <person name="Ng W.-L."/>
            <person name="Kazmierczak K.M."/>
            <person name="Andrzejewski T.M."/>
            <person name="Davidsen T.M."/>
            <person name="Wayne K.J."/>
            <person name="Tettelin H."/>
            <person name="Glass J.I."/>
            <person name="Rusch D."/>
            <person name="Podicherti R."/>
            <person name="Tsui H.-C.T."/>
            <person name="Winkler M.E."/>
        </authorList>
    </citation>
    <scope>NUCLEOTIDE SEQUENCE</scope>
</reference>
<protein>
    <recommendedName>
        <fullName evidence="3">C4-dicarboxylate ABC transporter</fullName>
    </recommendedName>
</protein>
<organism evidence="2">
    <name type="scientific">marine metagenome</name>
    <dbReference type="NCBI Taxonomy" id="408172"/>
    <lineage>
        <taxon>unclassified sequences</taxon>
        <taxon>metagenomes</taxon>
        <taxon>ecological metagenomes</taxon>
    </lineage>
</organism>
<evidence type="ECO:0008006" key="3">
    <source>
        <dbReference type="Google" id="ProtNLM"/>
    </source>
</evidence>
<dbReference type="PANTHER" id="PTHR33376:SF5">
    <property type="entry name" value="EXTRACYTOPLASMIC SOLUTE RECEPTOR PROTEIN"/>
    <property type="match status" value="1"/>
</dbReference>
<proteinExistence type="predicted"/>
<dbReference type="PANTHER" id="PTHR33376">
    <property type="match status" value="1"/>
</dbReference>
<sequence>MSLKKILVVAVTALTATAFLGTSAQAARVKWKMHSAWGSQVPTLGYEAVRFADDITAVSGGDFTVKFFEPGALIPANEGFDAVSKGSIEMAWSTSGYDTGKYPALAFYSAVPYGPSQGETLAWYWHGGGLELEEEIYGAHGIKPMHCMSIGPETSGWFRNEIKELDQLRGMKMRFFGLGARVMQKLGVSTQLLAGGDIFPALEKGVIDATEFSMPIMDIKYGFYQIAKYNYFPGWHQQTSFGNTQVNLEKFNGLSDQNKRILEVACRSSLIRSYVETEGLNPDALVEMGEKYGVIVKRWRDDQLAVFEKAWREVLDEDAAKDPVFKKIADSYLAFRKKYQKWGDAQSLNATYLD</sequence>
<dbReference type="PIRSF" id="PIRSF039026">
    <property type="entry name" value="SiaP"/>
    <property type="match status" value="1"/>
</dbReference>
<dbReference type="InterPro" id="IPR018389">
    <property type="entry name" value="DctP_fam"/>
</dbReference>
<dbReference type="GO" id="GO:0031317">
    <property type="term" value="C:tripartite ATP-independent periplasmic transporter complex"/>
    <property type="evidence" value="ECO:0007669"/>
    <property type="project" value="InterPro"/>
</dbReference>
<dbReference type="InterPro" id="IPR026289">
    <property type="entry name" value="SBP_TakP-like"/>
</dbReference>
<dbReference type="CDD" id="cd13604">
    <property type="entry name" value="PBP2_TRAP_ketoacid_lactate_like"/>
    <property type="match status" value="1"/>
</dbReference>
<dbReference type="GO" id="GO:0055085">
    <property type="term" value="P:transmembrane transport"/>
    <property type="evidence" value="ECO:0007669"/>
    <property type="project" value="InterPro"/>
</dbReference>
<name>A0A381MZQ6_9ZZZZ</name>
<dbReference type="InterPro" id="IPR038404">
    <property type="entry name" value="TRAP_DctP_sf"/>
</dbReference>
<accession>A0A381MZQ6</accession>